<dbReference type="InterPro" id="IPR004843">
    <property type="entry name" value="Calcineurin-like_PHP"/>
</dbReference>
<protein>
    <recommendedName>
        <fullName evidence="1">NACHT domain-containing protein</fullName>
    </recommendedName>
</protein>
<dbReference type="SUPFAM" id="SSF56300">
    <property type="entry name" value="Metallo-dependent phosphatases"/>
    <property type="match status" value="1"/>
</dbReference>
<dbReference type="Gene3D" id="3.60.21.10">
    <property type="match status" value="1"/>
</dbReference>
<dbReference type="PANTHER" id="PTHR23150">
    <property type="entry name" value="SULFATASE MODIFYING FACTOR 1, 2"/>
    <property type="match status" value="1"/>
</dbReference>
<proteinExistence type="predicted"/>
<gene>
    <name evidence="2" type="ORF">DSCOOX_43300</name>
</gene>
<dbReference type="Pfam" id="PF00149">
    <property type="entry name" value="Metallophos"/>
    <property type="match status" value="1"/>
</dbReference>
<evidence type="ECO:0000313" key="3">
    <source>
        <dbReference type="Proteomes" id="UP000422108"/>
    </source>
</evidence>
<dbReference type="AlphaFoldDB" id="A0A5K8AH12"/>
<accession>A0A5K8AH12</accession>
<dbReference type="GO" id="GO:0016787">
    <property type="term" value="F:hydrolase activity"/>
    <property type="evidence" value="ECO:0007669"/>
    <property type="project" value="InterPro"/>
</dbReference>
<dbReference type="InterPro" id="IPR007111">
    <property type="entry name" value="NACHT_NTPase"/>
</dbReference>
<dbReference type="RefSeq" id="WP_155312109.1">
    <property type="nucleotide sequence ID" value="NZ_AP021879.1"/>
</dbReference>
<dbReference type="Pfam" id="PF05729">
    <property type="entry name" value="NACHT"/>
    <property type="match status" value="1"/>
</dbReference>
<dbReference type="InterPro" id="IPR027417">
    <property type="entry name" value="P-loop_NTPase"/>
</dbReference>
<dbReference type="InterPro" id="IPR042095">
    <property type="entry name" value="SUMF_sf"/>
</dbReference>
<dbReference type="PROSITE" id="PS50837">
    <property type="entry name" value="NACHT"/>
    <property type="match status" value="1"/>
</dbReference>
<dbReference type="SUPFAM" id="SSF56436">
    <property type="entry name" value="C-type lectin-like"/>
    <property type="match status" value="1"/>
</dbReference>
<dbReference type="GO" id="GO:0120147">
    <property type="term" value="F:formylglycine-generating oxidase activity"/>
    <property type="evidence" value="ECO:0007669"/>
    <property type="project" value="TreeGrafter"/>
</dbReference>
<dbReference type="InterPro" id="IPR029052">
    <property type="entry name" value="Metallo-depent_PP-like"/>
</dbReference>
<sequence>MAEEKRQKTIHVEGSQVGIIGDNVHVDGGIHFHHHQSHANDTESAEQTTTTREEIIFDPEGAASILHLSDLHFGAEKNSDPVADAKNWHSQLTDDLIGELGCEQLHAVIISGDIGNFSEPDEYRAAEVFFERLCTKFGLAASQLIIVPGNHDLNWKLSKRGYRLMDVEDHDGPLIDGQFIRESENVIRLRDDDIYANRFRHFGKFHENVTGRPFPVDLESQADLCYLPELNLVIVGFNSVWEADHHFKKRISINPDALTLAVDQLRDDPVFKDCLKFAVWHHPLYSPKEDRIKDLGFMQRLAQAGFQVCLHGHIHKADAGLFRYDMLADGRAVHGVGAGTFGAPAKEWTPGCPLQYNLLRLSPKALRVHTRRRIELNGTWEPDHLWRQGRGKPNLPYYDIPIVSSTNDKSAPKPGPPVPAAKAYAKPTDAELEAEIRAYRAKAESLHENLPVAGFASHLKVPIDIEDIYIPLRAVLNLKGIEEHECYGDALDAEKRLAGCDRNLEIRLVEAFPEARQRNQKGLVILGDPGSGKTSHMKRMLLWCLRKGPESLGLPKGMLPVFLPLRELHHLEDGLDRFIQDQLTSRHLKMRTDFGRRLMKRGNLLFLLDGLDEVADLTQREAVSVWIEEAFTDYPDCRFVVTCRFAGYSPTVRLGAKFLEMHVRPLSEKEAERFVHNWYAVVEKSLASDVEQAASIAREKADHLNDRLRQPDFRARRVYELTRNPLLLTNICLVHRHRGALPQRRARLYEECIDVLLEHWRQAKELALGINALQGRLALQPAALWLHQKEGRTRATADELTPYIEPVLKEIRWPGGDTHDFLRIIRDESGLLTGWDQENYGFMHLGFQEFLAAREIRSRFQQEMNETGRSNLLKNLAGHFGESWWQEVTLLLLALEDPPLFVPFMREVVGQPAFAKDVDLMEMCLDDAVKPSPLPFIELLETGPGKDPELWRRQLLALRMAARLDGKALESIIHRLKDHPFDKIRQWIEEKFRQARQDVIRPEPSGYELVLIKGGTFLMGSDESEREQPVYEVTLPDFYMGRYPVTNEEYGRFLKATGHEEPGLWGYREYNQPRQPVVGVSWHDANQYAQWAKLQLPSEAQWEFACRAGTTTRYHTGDSEADLDRAGWYRDNSGNKLHAVGEKAPNAFGLYDMHGNVYEWCQDDWHDNYEGAPANGRAWVDRTDIEIRVLRGGAWNFAAEDCRTAKRFSSPPAVWSSEYGFRLACLPGQPGEPGKRAGG</sequence>
<dbReference type="PANTHER" id="PTHR23150:SF19">
    <property type="entry name" value="FORMYLGLYCINE-GENERATING ENZYME"/>
    <property type="match status" value="1"/>
</dbReference>
<name>A0A5K8AH12_9BACT</name>
<feature type="domain" description="NACHT" evidence="1">
    <location>
        <begin position="521"/>
        <end position="644"/>
    </location>
</feature>
<dbReference type="InterPro" id="IPR051043">
    <property type="entry name" value="Sulfatase_Mod_Factor_Kinase"/>
</dbReference>
<dbReference type="SUPFAM" id="SSF52540">
    <property type="entry name" value="P-loop containing nucleoside triphosphate hydrolases"/>
    <property type="match status" value="1"/>
</dbReference>
<keyword evidence="3" id="KW-1185">Reference proteome</keyword>
<dbReference type="InterPro" id="IPR005532">
    <property type="entry name" value="SUMF_dom"/>
</dbReference>
<dbReference type="Proteomes" id="UP000422108">
    <property type="component" value="Chromosome"/>
</dbReference>
<reference evidence="2 3" key="1">
    <citation type="submission" date="2019-11" db="EMBL/GenBank/DDBJ databases">
        <title>Comparative genomics of hydrocarbon-degrading Desulfosarcina strains.</title>
        <authorList>
            <person name="Watanabe M."/>
            <person name="Kojima H."/>
            <person name="Fukui M."/>
        </authorList>
    </citation>
    <scope>NUCLEOTIDE SEQUENCE [LARGE SCALE GENOMIC DNA]</scope>
    <source>
        <strain evidence="3">oXyS1</strain>
    </source>
</reference>
<dbReference type="Gene3D" id="3.90.1580.10">
    <property type="entry name" value="paralog of FGE (formylglycine-generating enzyme)"/>
    <property type="match status" value="1"/>
</dbReference>
<evidence type="ECO:0000313" key="2">
    <source>
        <dbReference type="EMBL" id="BBO91150.1"/>
    </source>
</evidence>
<organism evidence="2 3">
    <name type="scientific">Desulfosarcina ovata subsp. ovata</name>
    <dbReference type="NCBI Taxonomy" id="2752305"/>
    <lineage>
        <taxon>Bacteria</taxon>
        <taxon>Pseudomonadati</taxon>
        <taxon>Thermodesulfobacteriota</taxon>
        <taxon>Desulfobacteria</taxon>
        <taxon>Desulfobacterales</taxon>
        <taxon>Desulfosarcinaceae</taxon>
        <taxon>Desulfosarcina</taxon>
    </lineage>
</organism>
<evidence type="ECO:0000259" key="1">
    <source>
        <dbReference type="PROSITE" id="PS50837"/>
    </source>
</evidence>
<dbReference type="Gene3D" id="3.40.50.300">
    <property type="entry name" value="P-loop containing nucleotide triphosphate hydrolases"/>
    <property type="match status" value="1"/>
</dbReference>
<dbReference type="Pfam" id="PF03781">
    <property type="entry name" value="FGE-sulfatase"/>
    <property type="match status" value="1"/>
</dbReference>
<dbReference type="InterPro" id="IPR016187">
    <property type="entry name" value="CTDL_fold"/>
</dbReference>
<dbReference type="EMBL" id="AP021879">
    <property type="protein sequence ID" value="BBO91150.1"/>
    <property type="molecule type" value="Genomic_DNA"/>
</dbReference>